<reference evidence="7 8" key="1">
    <citation type="submission" date="2023-09" db="EMBL/GenBank/DDBJ databases">
        <authorList>
            <person name="Wang M."/>
        </authorList>
    </citation>
    <scope>NUCLEOTIDE SEQUENCE [LARGE SCALE GENOMIC DNA]</scope>
    <source>
        <strain evidence="7">GT-2023</strain>
        <tissue evidence="7">Liver</tissue>
    </source>
</reference>
<evidence type="ECO:0000256" key="2">
    <source>
        <dbReference type="ARBA" id="ARBA00022690"/>
    </source>
</evidence>
<protein>
    <recommendedName>
        <fullName evidence="6">Cystatin LXN-type domain-containing protein</fullName>
    </recommendedName>
</protein>
<evidence type="ECO:0000259" key="6">
    <source>
        <dbReference type="PROSITE" id="PS52033"/>
    </source>
</evidence>
<accession>A0ABR3M5U0</accession>
<dbReference type="SUPFAM" id="SSF54403">
    <property type="entry name" value="Cystatin/monellin"/>
    <property type="match status" value="2"/>
</dbReference>
<gene>
    <name evidence="7" type="ORF">QQF64_008017</name>
</gene>
<keyword evidence="8" id="KW-1185">Reference proteome</keyword>
<dbReference type="Pfam" id="PF06907">
    <property type="entry name" value="LXN"/>
    <property type="match status" value="1"/>
</dbReference>
<dbReference type="Proteomes" id="UP001558613">
    <property type="component" value="Unassembled WGS sequence"/>
</dbReference>
<evidence type="ECO:0000256" key="4">
    <source>
        <dbReference type="PROSITE-ProRule" id="PRU01377"/>
    </source>
</evidence>
<dbReference type="PROSITE" id="PS52033">
    <property type="entry name" value="CYSTATIN_LXN"/>
    <property type="match status" value="2"/>
</dbReference>
<evidence type="ECO:0000313" key="7">
    <source>
        <dbReference type="EMBL" id="KAL1260190.1"/>
    </source>
</evidence>
<comment type="similarity">
    <text evidence="1 4">Belongs to the protease inhibitor I47 (latexin) family.</text>
</comment>
<evidence type="ECO:0000313" key="8">
    <source>
        <dbReference type="Proteomes" id="UP001558613"/>
    </source>
</evidence>
<organism evidence="7 8">
    <name type="scientific">Cirrhinus molitorella</name>
    <name type="common">mud carp</name>
    <dbReference type="NCBI Taxonomy" id="172907"/>
    <lineage>
        <taxon>Eukaryota</taxon>
        <taxon>Metazoa</taxon>
        <taxon>Chordata</taxon>
        <taxon>Craniata</taxon>
        <taxon>Vertebrata</taxon>
        <taxon>Euteleostomi</taxon>
        <taxon>Actinopterygii</taxon>
        <taxon>Neopterygii</taxon>
        <taxon>Teleostei</taxon>
        <taxon>Ostariophysi</taxon>
        <taxon>Cypriniformes</taxon>
        <taxon>Cyprinidae</taxon>
        <taxon>Labeoninae</taxon>
        <taxon>Labeonini</taxon>
        <taxon>Cirrhinus</taxon>
    </lineage>
</organism>
<dbReference type="InterPro" id="IPR046350">
    <property type="entry name" value="Cystatin_sf"/>
</dbReference>
<proteinExistence type="inferred from homology"/>
<feature type="domain" description="Cystatin LXN-type" evidence="6">
    <location>
        <begin position="208"/>
        <end position="316"/>
    </location>
</feature>
<dbReference type="PANTHER" id="PTHR28591:SF1">
    <property type="entry name" value="LATEXIN"/>
    <property type="match status" value="1"/>
</dbReference>
<evidence type="ECO:0000256" key="5">
    <source>
        <dbReference type="SAM" id="MobiDB-lite"/>
    </source>
</evidence>
<feature type="region of interest" description="Disordered" evidence="5">
    <location>
        <begin position="64"/>
        <end position="94"/>
    </location>
</feature>
<dbReference type="InterPro" id="IPR049897">
    <property type="entry name" value="CYSTATIN_LXN"/>
</dbReference>
<dbReference type="PANTHER" id="PTHR28591">
    <property type="entry name" value="LATEXIN"/>
    <property type="match status" value="1"/>
</dbReference>
<keyword evidence="2 4" id="KW-0646">Protease inhibitor</keyword>
<evidence type="ECO:0000256" key="3">
    <source>
        <dbReference type="ARBA" id="ARBA00022737"/>
    </source>
</evidence>
<keyword evidence="3" id="KW-0677">Repeat</keyword>
<dbReference type="Gene3D" id="3.10.450.10">
    <property type="match status" value="2"/>
</dbReference>
<name>A0ABR3M5U0_9TELE</name>
<comment type="caution">
    <text evidence="7">The sequence shown here is derived from an EMBL/GenBank/DDBJ whole genome shotgun (WGS) entry which is preliminary data.</text>
</comment>
<dbReference type="EMBL" id="JAYMGO010000015">
    <property type="protein sequence ID" value="KAL1260190.1"/>
    <property type="molecule type" value="Genomic_DNA"/>
</dbReference>
<sequence length="316" mass="35356">MQSVIRTHLESVSSHSCYATELSFINSSTRRRSPPEWIMKTFCSVWLLLSLVELRPALPVSQETPLACRGPADPALQQPETPEEMDTTGDLEPTHYPARRAATVALHYLNTRHGSPYRVFGLQQVHKASAEDVAAGGRKYSLDFSVTTSPSGSAGPALRCSAEVLFPRTEQHTPPDVQLNCEALQQLNSTAEDEAFYQKYITPDSAVSAQYLPDSYGNMSEDMQPFWRLARVAASFIMLRESSENTEFNMAQVASITQQESSEKQLMLDYVVLLHDLPSQEIIQWKLLASWSPDSGVRVLQMEWQPRCPHATKPPN</sequence>
<dbReference type="InterPro" id="IPR009684">
    <property type="entry name" value="Latexin"/>
</dbReference>
<feature type="domain" description="Cystatin LXN-type" evidence="6">
    <location>
        <begin position="87"/>
        <end position="189"/>
    </location>
</feature>
<evidence type="ECO:0000256" key="1">
    <source>
        <dbReference type="ARBA" id="ARBA00010083"/>
    </source>
</evidence>